<feature type="region of interest" description="Disordered" evidence="1">
    <location>
        <begin position="19"/>
        <end position="114"/>
    </location>
</feature>
<evidence type="ECO:0000313" key="2">
    <source>
        <dbReference type="EMBL" id="KAK7878038.1"/>
    </source>
</evidence>
<name>A0AAW0MIF0_9GOBI</name>
<comment type="caution">
    <text evidence="2">The sequence shown here is derived from an EMBL/GenBank/DDBJ whole genome shotgun (WGS) entry which is preliminary data.</text>
</comment>
<feature type="compositionally biased region" description="Basic residues" evidence="1">
    <location>
        <begin position="54"/>
        <end position="66"/>
    </location>
</feature>
<proteinExistence type="predicted"/>
<reference evidence="3" key="1">
    <citation type="submission" date="2024-04" db="EMBL/GenBank/DDBJ databases">
        <title>Salinicola lusitanus LLJ914,a marine bacterium isolated from the Okinawa Trough.</title>
        <authorList>
            <person name="Li J."/>
        </authorList>
    </citation>
    <scope>NUCLEOTIDE SEQUENCE [LARGE SCALE GENOMIC DNA]</scope>
</reference>
<dbReference type="AlphaFoldDB" id="A0AAW0MIF0"/>
<keyword evidence="3" id="KW-1185">Reference proteome</keyword>
<organism evidence="2 3">
    <name type="scientific">Mugilogobius chulae</name>
    <name type="common">yellowstripe goby</name>
    <dbReference type="NCBI Taxonomy" id="88201"/>
    <lineage>
        <taxon>Eukaryota</taxon>
        <taxon>Metazoa</taxon>
        <taxon>Chordata</taxon>
        <taxon>Craniata</taxon>
        <taxon>Vertebrata</taxon>
        <taxon>Euteleostomi</taxon>
        <taxon>Actinopterygii</taxon>
        <taxon>Neopterygii</taxon>
        <taxon>Teleostei</taxon>
        <taxon>Neoteleostei</taxon>
        <taxon>Acanthomorphata</taxon>
        <taxon>Gobiaria</taxon>
        <taxon>Gobiiformes</taxon>
        <taxon>Gobioidei</taxon>
        <taxon>Gobiidae</taxon>
        <taxon>Gobionellinae</taxon>
        <taxon>Mugilogobius</taxon>
    </lineage>
</organism>
<evidence type="ECO:0000256" key="1">
    <source>
        <dbReference type="SAM" id="MobiDB-lite"/>
    </source>
</evidence>
<protein>
    <submittedName>
        <fullName evidence="2">Uncharacterized protein</fullName>
    </submittedName>
</protein>
<dbReference type="EMBL" id="JBBPFD010000653">
    <property type="protein sequence ID" value="KAK7878038.1"/>
    <property type="molecule type" value="Genomic_DNA"/>
</dbReference>
<accession>A0AAW0MIF0</accession>
<evidence type="ECO:0000313" key="3">
    <source>
        <dbReference type="Proteomes" id="UP001460270"/>
    </source>
</evidence>
<dbReference type="Proteomes" id="UP001460270">
    <property type="component" value="Unassembled WGS sequence"/>
</dbReference>
<gene>
    <name evidence="2" type="ORF">WMY93_031307</name>
</gene>
<sequence length="114" mass="12622">MDNVEVFYSELLTYGVSQLSVHSGATSRTDREGKSQRSWNPRKAKVFRLLLLRSSRKTQLRHRAFPKPRGMSSKSAPGRRSVEQNPSPKGPWECGSSNGQTGAGGQGNDGRRPH</sequence>